<evidence type="ECO:0000313" key="1">
    <source>
        <dbReference type="EMBL" id="CEN27282.1"/>
    </source>
</evidence>
<proteinExistence type="predicted"/>
<organism evidence="1 2">
    <name type="scientific">Pseudolactococcus piscium MKFS47</name>
    <dbReference type="NCBI Taxonomy" id="297352"/>
    <lineage>
        <taxon>Bacteria</taxon>
        <taxon>Bacillati</taxon>
        <taxon>Bacillota</taxon>
        <taxon>Bacilli</taxon>
        <taxon>Lactobacillales</taxon>
        <taxon>Streptococcaceae</taxon>
        <taxon>Pseudolactococcus</taxon>
    </lineage>
</organism>
<dbReference type="Gene3D" id="3.40.50.11250">
    <property type="entry name" value="Protein of unknown function DUF3013"/>
    <property type="match status" value="1"/>
</dbReference>
<gene>
    <name evidence="1" type="ORF">LACPI_0082</name>
</gene>
<dbReference type="AlphaFoldDB" id="A0A0D6DTX8"/>
<dbReference type="KEGG" id="lpk:LACPI_0082"/>
<accession>A0A0D6DTX8</accession>
<dbReference type="Pfam" id="PF11217">
    <property type="entry name" value="DUF3013"/>
    <property type="match status" value="1"/>
</dbReference>
<dbReference type="HOGENOM" id="CLU_125827_0_0_9"/>
<protein>
    <submittedName>
        <fullName evidence="1">DUF3013-containing protein</fullName>
    </submittedName>
</protein>
<dbReference type="Proteomes" id="UP000033166">
    <property type="component" value="Chromosome I"/>
</dbReference>
<dbReference type="STRING" id="1364.LP2241_10074"/>
<sequence length="156" mass="17892">MAKYGFLDALDHELTRNFTYDYEINWDKKHHAVEIFYLLDVENPGVAVTDTADDAEASRDNISFEDAVVFYNPQKSKLVADEYLAMFPYDPKKGLSQEFITYFVTFLQETADCELDALMDFLVSDEAEFSGTFDKAAFEAGMTSVTETTFLPYPRY</sequence>
<evidence type="ECO:0000313" key="2">
    <source>
        <dbReference type="Proteomes" id="UP000033166"/>
    </source>
</evidence>
<dbReference type="RefSeq" id="WP_047914583.1">
    <property type="nucleotide sequence ID" value="NZ_LN774769.1"/>
</dbReference>
<dbReference type="InterPro" id="IPR021380">
    <property type="entry name" value="DUF3013"/>
</dbReference>
<dbReference type="EMBL" id="LN774769">
    <property type="protein sequence ID" value="CEN27282.1"/>
    <property type="molecule type" value="Genomic_DNA"/>
</dbReference>
<name>A0A0D6DTX8_9LACT</name>
<reference evidence="2" key="1">
    <citation type="submission" date="2015-01" db="EMBL/GenBank/DDBJ databases">
        <authorList>
            <person name="Andreevskaya M."/>
        </authorList>
    </citation>
    <scope>NUCLEOTIDE SEQUENCE [LARGE SCALE GENOMIC DNA]</scope>
    <source>
        <strain evidence="2">MKFS47</strain>
    </source>
</reference>